<feature type="signal peptide" evidence="1">
    <location>
        <begin position="1"/>
        <end position="23"/>
    </location>
</feature>
<sequence>MKINPLGVCVVLMAFLCSCTMLKQDGQGVKGQVTWLEGNQMPKVTEQAEQSVNPKGTPVKRVILIYPLTKLQDSKMENGLFQSLATEPITQVETDDNGAFSIELAPGSYSIFTKENEGIFANSFDADGNIQPITIKNGEWQVLDIVINYRATF</sequence>
<evidence type="ECO:0000313" key="2">
    <source>
        <dbReference type="EMBL" id="MFC3880372.1"/>
    </source>
</evidence>
<dbReference type="RefSeq" id="WP_377905718.1">
    <property type="nucleotide sequence ID" value="NZ_JBHRZS010000007.1"/>
</dbReference>
<proteinExistence type="predicted"/>
<feature type="chain" id="PRO_5046673628" evidence="1">
    <location>
        <begin position="24"/>
        <end position="153"/>
    </location>
</feature>
<dbReference type="PROSITE" id="PS51257">
    <property type="entry name" value="PROKAR_LIPOPROTEIN"/>
    <property type="match status" value="1"/>
</dbReference>
<name>A0ABV8ART6_9BACT</name>
<dbReference type="Proteomes" id="UP001595805">
    <property type="component" value="Unassembled WGS sequence"/>
</dbReference>
<comment type="caution">
    <text evidence="2">The sequence shown here is derived from an EMBL/GenBank/DDBJ whole genome shotgun (WGS) entry which is preliminary data.</text>
</comment>
<organism evidence="2 3">
    <name type="scientific">Algoriphagus namhaensis</name>
    <dbReference type="NCBI Taxonomy" id="915353"/>
    <lineage>
        <taxon>Bacteria</taxon>
        <taxon>Pseudomonadati</taxon>
        <taxon>Bacteroidota</taxon>
        <taxon>Cytophagia</taxon>
        <taxon>Cytophagales</taxon>
        <taxon>Cyclobacteriaceae</taxon>
        <taxon>Algoriphagus</taxon>
    </lineage>
</organism>
<dbReference type="EMBL" id="JBHRZS010000007">
    <property type="protein sequence ID" value="MFC3880372.1"/>
    <property type="molecule type" value="Genomic_DNA"/>
</dbReference>
<reference evidence="3" key="1">
    <citation type="journal article" date="2019" name="Int. J. Syst. Evol. Microbiol.">
        <title>The Global Catalogue of Microorganisms (GCM) 10K type strain sequencing project: providing services to taxonomists for standard genome sequencing and annotation.</title>
        <authorList>
            <consortium name="The Broad Institute Genomics Platform"/>
            <consortium name="The Broad Institute Genome Sequencing Center for Infectious Disease"/>
            <person name="Wu L."/>
            <person name="Ma J."/>
        </authorList>
    </citation>
    <scope>NUCLEOTIDE SEQUENCE [LARGE SCALE GENOMIC DNA]</scope>
    <source>
        <strain evidence="3">CCUG 60523</strain>
    </source>
</reference>
<evidence type="ECO:0000256" key="1">
    <source>
        <dbReference type="SAM" id="SignalP"/>
    </source>
</evidence>
<keyword evidence="1" id="KW-0732">Signal</keyword>
<evidence type="ECO:0000313" key="3">
    <source>
        <dbReference type="Proteomes" id="UP001595805"/>
    </source>
</evidence>
<gene>
    <name evidence="2" type="ORF">ACFOSV_09310</name>
</gene>
<accession>A0ABV8ART6</accession>
<keyword evidence="3" id="KW-1185">Reference proteome</keyword>
<protein>
    <submittedName>
        <fullName evidence="2">Carboxypeptidase regulatory-like domain-containing protein</fullName>
    </submittedName>
</protein>